<proteinExistence type="predicted"/>
<dbReference type="EMBL" id="UAPV01000001">
    <property type="protein sequence ID" value="SPT70115.1"/>
    <property type="molecule type" value="Genomic_DNA"/>
</dbReference>
<dbReference type="RefSeq" id="WP_113744228.1">
    <property type="nucleotide sequence ID" value="NZ_UAPU01000005.1"/>
</dbReference>
<dbReference type="Proteomes" id="UP000250086">
    <property type="component" value="Unassembled WGS sequence"/>
</dbReference>
<organism evidence="2 3">
    <name type="scientific">Anaerobiospirillum thomasii</name>
    <dbReference type="NCBI Taxonomy" id="179995"/>
    <lineage>
        <taxon>Bacteria</taxon>
        <taxon>Pseudomonadati</taxon>
        <taxon>Pseudomonadota</taxon>
        <taxon>Gammaproteobacteria</taxon>
        <taxon>Aeromonadales</taxon>
        <taxon>Succinivibrionaceae</taxon>
        <taxon>Anaerobiospirillum</taxon>
    </lineage>
</organism>
<dbReference type="AlphaFoldDB" id="A0A2X0V4I3"/>
<dbReference type="InterPro" id="IPR025272">
    <property type="entry name" value="SocA_Panacea"/>
</dbReference>
<feature type="domain" description="Antitoxin SocA-like Panacea" evidence="1">
    <location>
        <begin position="27"/>
        <end position="136"/>
    </location>
</feature>
<dbReference type="Pfam" id="PF13274">
    <property type="entry name" value="SocA_Panacea"/>
    <property type="match status" value="1"/>
</dbReference>
<keyword evidence="3" id="KW-1185">Reference proteome</keyword>
<sequence length="162" mass="18846">MEKALAVANAFINFALAENIEVTNMKLQKLVFFAHGWYMANTSKALIEESFKVCKWGPVIPSLYHRFRDYGSNNITSIGFSYSLEKVEHGYIFKKETPFLKNPTEIMPFLKDVWEVYKNYTAIQLSNITYYEGSPWYTTAQQGLETIDNKTICNYYKEKLNS</sequence>
<gene>
    <name evidence="2" type="ORF">NCTC13093_01520</name>
</gene>
<name>A0A2X0V4I3_9GAMM</name>
<protein>
    <submittedName>
        <fullName evidence="2">Uncharacterized phage-associated protein</fullName>
    </submittedName>
</protein>
<reference evidence="2 3" key="1">
    <citation type="submission" date="2018-06" db="EMBL/GenBank/DDBJ databases">
        <authorList>
            <consortium name="Pathogen Informatics"/>
            <person name="Doyle S."/>
        </authorList>
    </citation>
    <scope>NUCLEOTIDE SEQUENCE [LARGE SCALE GENOMIC DNA]</scope>
    <source>
        <strain evidence="2 3">NCTC13093</strain>
    </source>
</reference>
<accession>A0A2X0V4I3</accession>
<evidence type="ECO:0000259" key="1">
    <source>
        <dbReference type="Pfam" id="PF13274"/>
    </source>
</evidence>
<evidence type="ECO:0000313" key="2">
    <source>
        <dbReference type="EMBL" id="SPT70115.1"/>
    </source>
</evidence>
<dbReference type="OrthoDB" id="9799173at2"/>
<evidence type="ECO:0000313" key="3">
    <source>
        <dbReference type="Proteomes" id="UP000250086"/>
    </source>
</evidence>